<name>A0A7W8EKD6_9ACTN</name>
<keyword evidence="1" id="KW-0805">Transcription regulation</keyword>
<dbReference type="InterPro" id="IPR010982">
    <property type="entry name" value="Lambda_DNA-bd_dom_sf"/>
</dbReference>
<dbReference type="Gene3D" id="3.40.50.2300">
    <property type="match status" value="2"/>
</dbReference>
<keyword evidence="3" id="KW-0804">Transcription</keyword>
<gene>
    <name evidence="5" type="ORF">HNR40_009623</name>
</gene>
<evidence type="ECO:0000313" key="5">
    <source>
        <dbReference type="EMBL" id="MBB5084115.1"/>
    </source>
</evidence>
<dbReference type="SMART" id="SM00354">
    <property type="entry name" value="HTH_LACI"/>
    <property type="match status" value="1"/>
</dbReference>
<dbReference type="CDD" id="cd01392">
    <property type="entry name" value="HTH_LacI"/>
    <property type="match status" value="1"/>
</dbReference>
<proteinExistence type="predicted"/>
<dbReference type="PROSITE" id="PS50932">
    <property type="entry name" value="HTH_LACI_2"/>
    <property type="match status" value="1"/>
</dbReference>
<evidence type="ECO:0000256" key="1">
    <source>
        <dbReference type="ARBA" id="ARBA00023015"/>
    </source>
</evidence>
<dbReference type="CDD" id="cd06267">
    <property type="entry name" value="PBP1_LacI_sugar_binding-like"/>
    <property type="match status" value="1"/>
</dbReference>
<evidence type="ECO:0000256" key="3">
    <source>
        <dbReference type="ARBA" id="ARBA00023163"/>
    </source>
</evidence>
<dbReference type="PROSITE" id="PS00356">
    <property type="entry name" value="HTH_LACI_1"/>
    <property type="match status" value="1"/>
</dbReference>
<dbReference type="GO" id="GO:0003700">
    <property type="term" value="F:DNA-binding transcription factor activity"/>
    <property type="evidence" value="ECO:0007669"/>
    <property type="project" value="TreeGrafter"/>
</dbReference>
<reference evidence="5 6" key="1">
    <citation type="submission" date="2020-08" db="EMBL/GenBank/DDBJ databases">
        <title>Genomic Encyclopedia of Type Strains, Phase IV (KMG-IV): sequencing the most valuable type-strain genomes for metagenomic binning, comparative biology and taxonomic classification.</title>
        <authorList>
            <person name="Goeker M."/>
        </authorList>
    </citation>
    <scope>NUCLEOTIDE SEQUENCE [LARGE SCALE GENOMIC DNA]</scope>
    <source>
        <strain evidence="5 6">DSM 45385</strain>
    </source>
</reference>
<dbReference type="Pfam" id="PF13377">
    <property type="entry name" value="Peripla_BP_3"/>
    <property type="match status" value="1"/>
</dbReference>
<keyword evidence="6" id="KW-1185">Reference proteome</keyword>
<sequence length="337" mass="35610">MGRPKRVTIRDVAKAAAVSITTVSDALNGKGRLPAATRDRVVAVAAGLGYHASPNARRLRQGRTGAIGLYLPDRASGLDYYMNVALGAADAAFAHDLTLTLMPIRPDARQKISADLLDGLIVVDPMLTDPVLDTLAGLDVPIVSCERDLGSPARFAGVVTADNRAAVHELLGHLARQGATTTGLLGLAGDTAFGSDVRAAYLDWCAARGQPPLISQTPFVDSAESRYQAADQLLHDHPEIDAVVSAPEGGALGILHAAERRGIRVPDDMLIASCVDHSSLWTAKPPITAIDLNPRLMGRYGAELLADLLEGRAEGPVTRALPTRLVERDSTLPRAPR</sequence>
<feature type="domain" description="HTH lacI-type" evidence="4">
    <location>
        <begin position="7"/>
        <end position="61"/>
    </location>
</feature>
<organism evidence="5 6">
    <name type="scientific">Nonomuraea endophytica</name>
    <dbReference type="NCBI Taxonomy" id="714136"/>
    <lineage>
        <taxon>Bacteria</taxon>
        <taxon>Bacillati</taxon>
        <taxon>Actinomycetota</taxon>
        <taxon>Actinomycetes</taxon>
        <taxon>Streptosporangiales</taxon>
        <taxon>Streptosporangiaceae</taxon>
        <taxon>Nonomuraea</taxon>
    </lineage>
</organism>
<dbReference type="InterPro" id="IPR046335">
    <property type="entry name" value="LacI/GalR-like_sensor"/>
</dbReference>
<dbReference type="InterPro" id="IPR028082">
    <property type="entry name" value="Peripla_BP_I"/>
</dbReference>
<dbReference type="AlphaFoldDB" id="A0A7W8EKD6"/>
<dbReference type="Proteomes" id="UP000568380">
    <property type="component" value="Unassembled WGS sequence"/>
</dbReference>
<dbReference type="PANTHER" id="PTHR30146:SF153">
    <property type="entry name" value="LACTOSE OPERON REPRESSOR"/>
    <property type="match status" value="1"/>
</dbReference>
<dbReference type="Gene3D" id="1.10.260.40">
    <property type="entry name" value="lambda repressor-like DNA-binding domains"/>
    <property type="match status" value="1"/>
</dbReference>
<protein>
    <submittedName>
        <fullName evidence="5">DNA-binding LacI/PurR family transcriptional regulator</fullName>
    </submittedName>
</protein>
<dbReference type="EMBL" id="JACHIN010000021">
    <property type="protein sequence ID" value="MBB5084115.1"/>
    <property type="molecule type" value="Genomic_DNA"/>
</dbReference>
<dbReference type="Pfam" id="PF00356">
    <property type="entry name" value="LacI"/>
    <property type="match status" value="1"/>
</dbReference>
<dbReference type="PANTHER" id="PTHR30146">
    <property type="entry name" value="LACI-RELATED TRANSCRIPTIONAL REPRESSOR"/>
    <property type="match status" value="1"/>
</dbReference>
<comment type="caution">
    <text evidence="5">The sequence shown here is derived from an EMBL/GenBank/DDBJ whole genome shotgun (WGS) entry which is preliminary data.</text>
</comment>
<evidence type="ECO:0000259" key="4">
    <source>
        <dbReference type="PROSITE" id="PS50932"/>
    </source>
</evidence>
<dbReference type="SUPFAM" id="SSF53822">
    <property type="entry name" value="Periplasmic binding protein-like I"/>
    <property type="match status" value="1"/>
</dbReference>
<dbReference type="InterPro" id="IPR000843">
    <property type="entry name" value="HTH_LacI"/>
</dbReference>
<evidence type="ECO:0000313" key="6">
    <source>
        <dbReference type="Proteomes" id="UP000568380"/>
    </source>
</evidence>
<dbReference type="GO" id="GO:0000976">
    <property type="term" value="F:transcription cis-regulatory region binding"/>
    <property type="evidence" value="ECO:0007669"/>
    <property type="project" value="TreeGrafter"/>
</dbReference>
<dbReference type="RefSeq" id="WP_184973785.1">
    <property type="nucleotide sequence ID" value="NZ_JACHIN010000021.1"/>
</dbReference>
<evidence type="ECO:0000256" key="2">
    <source>
        <dbReference type="ARBA" id="ARBA00023125"/>
    </source>
</evidence>
<accession>A0A7W8EKD6</accession>
<dbReference type="SUPFAM" id="SSF47413">
    <property type="entry name" value="lambda repressor-like DNA-binding domains"/>
    <property type="match status" value="1"/>
</dbReference>
<keyword evidence="2 5" id="KW-0238">DNA-binding</keyword>